<dbReference type="OrthoDB" id="5568266at2"/>
<dbReference type="PATRIC" id="fig|1005043.3.peg.1896"/>
<accession>G2H1V6</accession>
<reference evidence="1 2" key="1">
    <citation type="journal article" date="2012" name="Genome Res.">
        <title>Genomic basis of endosymbiont-conferred protection against an insect parasitoid.</title>
        <authorList>
            <person name="Hansen A.K."/>
            <person name="Vorburger C."/>
            <person name="Moran N.A."/>
        </authorList>
    </citation>
    <scope>NUCLEOTIDE SEQUENCE [LARGE SCALE GENOMIC DNA]</scope>
    <source>
        <strain evidence="2">R5.15</strain>
    </source>
</reference>
<sequence>MLKSAADPATGEPLLSHETGKPLHEAVEHVVAWASLHRVRQFQFFGIPSRQTYRELRLLAGQLQRKSNAKKGGQQLADKAMDDMLAAADAGCMATYILKQGGVLVPRKDHTVRTAYVASDTLNAYGEKGMKIYGIWSPRLGIESRIGTHDERWQRVRKVKNDKQPNEMAVAVAVDLPDGFSVPWTRGNNYPLERKVSIRQKVKKVGVPMRV</sequence>
<gene>
    <name evidence="1" type="ORF">Rin_00020530</name>
</gene>
<keyword evidence="2" id="KW-1185">Reference proteome</keyword>
<evidence type="ECO:0000313" key="2">
    <source>
        <dbReference type="Proteomes" id="UP000004116"/>
    </source>
</evidence>
<organism evidence="1 2">
    <name type="scientific">Candidatus Regiella insecticola 5.15</name>
    <dbReference type="NCBI Taxonomy" id="1005043"/>
    <lineage>
        <taxon>Bacteria</taxon>
        <taxon>Pseudomonadati</taxon>
        <taxon>Pseudomonadota</taxon>
        <taxon>Gammaproteobacteria</taxon>
        <taxon>Enterobacterales</taxon>
        <taxon>Enterobacteriaceae</taxon>
        <taxon>aphid secondary symbionts</taxon>
        <taxon>Candidatus Regiella</taxon>
    </lineage>
</organism>
<dbReference type="EMBL" id="AGCA01000478">
    <property type="protein sequence ID" value="EGY28027.1"/>
    <property type="molecule type" value="Genomic_DNA"/>
</dbReference>
<proteinExistence type="predicted"/>
<name>G2H1V6_9ENTR</name>
<evidence type="ECO:0000313" key="1">
    <source>
        <dbReference type="EMBL" id="EGY28027.1"/>
    </source>
</evidence>
<dbReference type="Proteomes" id="UP000004116">
    <property type="component" value="Unassembled WGS sequence"/>
</dbReference>
<comment type="caution">
    <text evidence="1">The sequence shown here is derived from an EMBL/GenBank/DDBJ whole genome shotgun (WGS) entry which is preliminary data.</text>
</comment>
<protein>
    <submittedName>
        <fullName evidence="1">Bacteriophage replication gene A protein</fullName>
    </submittedName>
</protein>
<dbReference type="AlphaFoldDB" id="G2H1V6"/>
<dbReference type="RefSeq" id="WP_006707683.1">
    <property type="nucleotide sequence ID" value="NZ_AGCA01000478.1"/>
</dbReference>